<protein>
    <recommendedName>
        <fullName evidence="3">HK97 gp10 family phage protein</fullName>
    </recommendedName>
</protein>
<gene>
    <name evidence="1" type="ORF">HMPREF9715_00884</name>
</gene>
<evidence type="ECO:0000313" key="2">
    <source>
        <dbReference type="Proteomes" id="UP000004834"/>
    </source>
</evidence>
<reference evidence="1 2" key="1">
    <citation type="submission" date="2011-11" db="EMBL/GenBank/DDBJ databases">
        <title>The Genome Sequence of Myroides odoratimimus CIP 101113.</title>
        <authorList>
            <person name="Earl A."/>
            <person name="Ward D."/>
            <person name="Feldgarden M."/>
            <person name="Gevers D."/>
            <person name="Huys G."/>
            <person name="Young S.K."/>
            <person name="Zeng Q."/>
            <person name="Gargeya S."/>
            <person name="Fitzgerald M."/>
            <person name="Haas B."/>
            <person name="Abouelleil A."/>
            <person name="Alvarado L."/>
            <person name="Arachchi H.M."/>
            <person name="Berlin A."/>
            <person name="Brown A."/>
            <person name="Chapman S.B."/>
            <person name="Chen Z."/>
            <person name="Dunbar C."/>
            <person name="Freedman E."/>
            <person name="Gearin G."/>
            <person name="Goldberg J."/>
            <person name="Griggs A."/>
            <person name="Gujja S."/>
            <person name="Heiman D."/>
            <person name="Howarth C."/>
            <person name="Larson L."/>
            <person name="Lui A."/>
            <person name="MacDonald P.J.P."/>
            <person name="Montmayeur A."/>
            <person name="Murphy C."/>
            <person name="Neiman D."/>
            <person name="Pearson M."/>
            <person name="Priest M."/>
            <person name="Roberts A."/>
            <person name="Saif S."/>
            <person name="Shea T."/>
            <person name="Shenoy N."/>
            <person name="Sisk P."/>
            <person name="Stolte C."/>
            <person name="Sykes S."/>
            <person name="Wortman J."/>
            <person name="Nusbaum C."/>
            <person name="Birren B."/>
        </authorList>
    </citation>
    <scope>NUCLEOTIDE SEQUENCE [LARGE SCALE GENOMIC DNA]</scope>
    <source>
        <strain evidence="1 2">CIP 101113</strain>
    </source>
</reference>
<proteinExistence type="predicted"/>
<comment type="caution">
    <text evidence="1">The sequence shown here is derived from an EMBL/GenBank/DDBJ whole genome shotgun (WGS) entry which is preliminary data.</text>
</comment>
<evidence type="ECO:0000313" key="1">
    <source>
        <dbReference type="EMBL" id="EHO13810.1"/>
    </source>
</evidence>
<evidence type="ECO:0008006" key="3">
    <source>
        <dbReference type="Google" id="ProtNLM"/>
    </source>
</evidence>
<dbReference type="RefSeq" id="WP_006262936.1">
    <property type="nucleotide sequence ID" value="NZ_JH590837.1"/>
</dbReference>
<name>A0AAV3F4W5_9FLAO</name>
<organism evidence="1 2">
    <name type="scientific">Myroides odoratimimus CIP 101113</name>
    <dbReference type="NCBI Taxonomy" id="883154"/>
    <lineage>
        <taxon>Bacteria</taxon>
        <taxon>Pseudomonadati</taxon>
        <taxon>Bacteroidota</taxon>
        <taxon>Flavobacteriia</taxon>
        <taxon>Flavobacteriales</taxon>
        <taxon>Flavobacteriaceae</taxon>
        <taxon>Myroides</taxon>
    </lineage>
</organism>
<dbReference type="Proteomes" id="UP000004834">
    <property type="component" value="Unassembled WGS sequence"/>
</dbReference>
<sequence>MEFDVLKSRFISRVMADAGAEMDKDINRVISSNAFSDPKWSKRNIATSDTGLVYSHLSSHRFVNMKRNTINGKSVKRVAYPIHNQIVMSHYNNIIRELKYGFTDAVKQELLTIQDE</sequence>
<dbReference type="AlphaFoldDB" id="A0AAV3F4W5"/>
<dbReference type="EMBL" id="AGEE01000008">
    <property type="protein sequence ID" value="EHO13810.1"/>
    <property type="molecule type" value="Genomic_DNA"/>
</dbReference>
<accession>A0AAV3F4W5</accession>